<name>A0A0N1P962_LEPSE</name>
<reference evidence="2 3" key="1">
    <citation type="journal article" date="2015" name="PLoS Pathog.">
        <title>Leptomonas seymouri: Adaptations to the Dixenous Life Cycle Analyzed by Genome Sequencing, Transcriptome Profiling and Co-infection with Leishmania donovani.</title>
        <authorList>
            <person name="Kraeva N."/>
            <person name="Butenko A."/>
            <person name="Hlavacova J."/>
            <person name="Kostygov A."/>
            <person name="Myskova J."/>
            <person name="Grybchuk D."/>
            <person name="Lestinova T."/>
            <person name="Votypka J."/>
            <person name="Volf P."/>
            <person name="Opperdoes F."/>
            <person name="Flegontov P."/>
            <person name="Lukes J."/>
            <person name="Yurchenko V."/>
        </authorList>
    </citation>
    <scope>NUCLEOTIDE SEQUENCE [LARGE SCALE GENOMIC DNA]</scope>
    <source>
        <strain evidence="2 3">ATCC 30220</strain>
    </source>
</reference>
<feature type="chain" id="PRO_5005879637" evidence="1">
    <location>
        <begin position="30"/>
        <end position="203"/>
    </location>
</feature>
<feature type="signal peptide" evidence="1">
    <location>
        <begin position="1"/>
        <end position="29"/>
    </location>
</feature>
<proteinExistence type="predicted"/>
<dbReference type="OMA" id="KWTMQAE"/>
<comment type="caution">
    <text evidence="2">The sequence shown here is derived from an EMBL/GenBank/DDBJ whole genome shotgun (WGS) entry which is preliminary data.</text>
</comment>
<accession>A0A0N1P962</accession>
<evidence type="ECO:0000313" key="3">
    <source>
        <dbReference type="Proteomes" id="UP000038009"/>
    </source>
</evidence>
<organism evidence="2 3">
    <name type="scientific">Leptomonas seymouri</name>
    <dbReference type="NCBI Taxonomy" id="5684"/>
    <lineage>
        <taxon>Eukaryota</taxon>
        <taxon>Discoba</taxon>
        <taxon>Euglenozoa</taxon>
        <taxon>Kinetoplastea</taxon>
        <taxon>Metakinetoplastina</taxon>
        <taxon>Trypanosomatida</taxon>
        <taxon>Trypanosomatidae</taxon>
        <taxon>Leishmaniinae</taxon>
        <taxon>Leptomonas</taxon>
    </lineage>
</organism>
<keyword evidence="3" id="KW-1185">Reference proteome</keyword>
<evidence type="ECO:0000313" key="2">
    <source>
        <dbReference type="EMBL" id="KPI82920.1"/>
    </source>
</evidence>
<dbReference type="Proteomes" id="UP000038009">
    <property type="component" value="Unassembled WGS sequence"/>
</dbReference>
<gene>
    <name evidence="2" type="ORF">ABL78_8065</name>
</gene>
<keyword evidence="1" id="KW-0732">Signal</keyword>
<dbReference type="EMBL" id="LJSK01000487">
    <property type="protein sequence ID" value="KPI82920.1"/>
    <property type="molecule type" value="Genomic_DNA"/>
</dbReference>
<evidence type="ECO:0000256" key="1">
    <source>
        <dbReference type="SAM" id="SignalP"/>
    </source>
</evidence>
<dbReference type="VEuPathDB" id="TriTrypDB:Lsey_0487_0020"/>
<protein>
    <submittedName>
        <fullName evidence="2">Uncharacterized protein</fullName>
    </submittedName>
</protein>
<dbReference type="OrthoDB" id="244587at2759"/>
<sequence>MHNKQLRLWCSSVCILLLVGTIFLARVLAADPAGRTPRTIALTCCERCEETWAILSSWQRSCARAAARPELTTEKYVAMLSLQSHFSVPATAVSSVCEAKSLSRSAIAAYFPYALCASIPRTHVDLARSVYSPLMDEAPTLEDELIDDIESACRNLQSRWTAELEVWATQLRTETKLSVAQAALCPSPCRWREDAIDGGTYDL</sequence>
<dbReference type="AlphaFoldDB" id="A0A0N1P962"/>